<dbReference type="KEGG" id="ssai:N0B31_03225"/>
<feature type="transmembrane region" description="Helical" evidence="1">
    <location>
        <begin position="20"/>
        <end position="41"/>
    </location>
</feature>
<dbReference type="PANTHER" id="PTHR43471:SF1">
    <property type="entry name" value="ABC TRANSPORTER PERMEASE PROTEIN NOSY-RELATED"/>
    <property type="match status" value="1"/>
</dbReference>
<keyword evidence="1" id="KW-0812">Transmembrane</keyword>
<feature type="transmembrane region" description="Helical" evidence="1">
    <location>
        <begin position="246"/>
        <end position="267"/>
    </location>
</feature>
<feature type="transmembrane region" description="Helical" evidence="1">
    <location>
        <begin position="168"/>
        <end position="189"/>
    </location>
</feature>
<dbReference type="GO" id="GO:0005886">
    <property type="term" value="C:plasma membrane"/>
    <property type="evidence" value="ECO:0007669"/>
    <property type="project" value="UniProtKB-SubCell"/>
</dbReference>
<dbReference type="AlphaFoldDB" id="A0A9E7R4N6"/>
<keyword evidence="3" id="KW-1185">Reference proteome</keyword>
<name>A0A9E7R4N6_9EURY</name>
<gene>
    <name evidence="2" type="ORF">N0B31_03225</name>
</gene>
<dbReference type="Pfam" id="PF12679">
    <property type="entry name" value="ABC2_membrane_2"/>
    <property type="match status" value="1"/>
</dbReference>
<dbReference type="Proteomes" id="UP001057580">
    <property type="component" value="Chromosome"/>
</dbReference>
<dbReference type="EMBL" id="CP104003">
    <property type="protein sequence ID" value="UWM55303.1"/>
    <property type="molecule type" value="Genomic_DNA"/>
</dbReference>
<evidence type="ECO:0000313" key="2">
    <source>
        <dbReference type="EMBL" id="UWM55303.1"/>
    </source>
</evidence>
<feature type="transmembrane region" description="Helical" evidence="1">
    <location>
        <begin position="102"/>
        <end position="126"/>
    </location>
</feature>
<keyword evidence="1" id="KW-0472">Membrane</keyword>
<accession>A0A9E7R4N6</accession>
<evidence type="ECO:0000313" key="3">
    <source>
        <dbReference type="Proteomes" id="UP001057580"/>
    </source>
</evidence>
<protein>
    <submittedName>
        <fullName evidence="2">ABC transporter permease</fullName>
    </submittedName>
</protein>
<evidence type="ECO:0000256" key="1">
    <source>
        <dbReference type="SAM" id="Phobius"/>
    </source>
</evidence>
<sequence length="273" mass="28934">MTWSDVVRRDMRSAYRSRAAPTVAVLLLLASVGVAVGIVVISATRPDNSAGSVVLGSVLSFVVPVVALVGTYGAIVGERTTGSVRFLLGLPNSRADAYLGKYVARSLVVLVPLLVGTLAAAAVVAFGYRDGSFLDTMVLGLAGIPFALVFVGVGLTCSAIADSDTRAVAAAIGAFILFRVGWPALQFVLLSRLDDQYPRPEWYFELGRINPINAYVAVTAAPTNVEFHPLLTRPGPNVDSVVVEPWFGAAVLLGWALLAPVGGYLYWRQRDVL</sequence>
<keyword evidence="1" id="KW-1133">Transmembrane helix</keyword>
<feature type="transmembrane region" description="Helical" evidence="1">
    <location>
        <begin position="138"/>
        <end position="161"/>
    </location>
</feature>
<dbReference type="GeneID" id="74941401"/>
<dbReference type="PANTHER" id="PTHR43471">
    <property type="entry name" value="ABC TRANSPORTER PERMEASE"/>
    <property type="match status" value="1"/>
</dbReference>
<dbReference type="RefSeq" id="WP_260594378.1">
    <property type="nucleotide sequence ID" value="NZ_CP104003.1"/>
</dbReference>
<reference evidence="2" key="1">
    <citation type="submission" date="2022-09" db="EMBL/GenBank/DDBJ databases">
        <title>Diverse halophilic archaea isolated from saline environments.</title>
        <authorList>
            <person name="Cui H.-L."/>
        </authorList>
    </citation>
    <scope>NUCLEOTIDE SEQUENCE</scope>
    <source>
        <strain evidence="2">ZS-35-S2</strain>
    </source>
</reference>
<dbReference type="GO" id="GO:0140359">
    <property type="term" value="F:ABC-type transporter activity"/>
    <property type="evidence" value="ECO:0007669"/>
    <property type="project" value="InterPro"/>
</dbReference>
<feature type="transmembrane region" description="Helical" evidence="1">
    <location>
        <begin position="53"/>
        <end position="75"/>
    </location>
</feature>
<organism evidence="2 3">
    <name type="scientific">Salinirubellus salinus</name>
    <dbReference type="NCBI Taxonomy" id="1364945"/>
    <lineage>
        <taxon>Archaea</taxon>
        <taxon>Methanobacteriati</taxon>
        <taxon>Methanobacteriota</taxon>
        <taxon>Stenosarchaea group</taxon>
        <taxon>Halobacteria</taxon>
        <taxon>Halobacteriales</taxon>
        <taxon>Natronomonadaceae</taxon>
        <taxon>Salinirubellus</taxon>
    </lineage>
</organism>
<proteinExistence type="predicted"/>